<proteinExistence type="predicted"/>
<accession>A0A6A6NQL0</accession>
<evidence type="ECO:0000259" key="2">
    <source>
        <dbReference type="Pfam" id="PF09747"/>
    </source>
</evidence>
<reference evidence="3" key="1">
    <citation type="journal article" date="2020" name="Stud. Mycol.">
        <title>101 Dothideomycetes genomes: a test case for predicting lifestyles and emergence of pathogens.</title>
        <authorList>
            <person name="Haridas S."/>
            <person name="Albert R."/>
            <person name="Binder M."/>
            <person name="Bloem J."/>
            <person name="Labutti K."/>
            <person name="Salamov A."/>
            <person name="Andreopoulos B."/>
            <person name="Baker S."/>
            <person name="Barry K."/>
            <person name="Bills G."/>
            <person name="Bluhm B."/>
            <person name="Cannon C."/>
            <person name="Castanera R."/>
            <person name="Culley D."/>
            <person name="Daum C."/>
            <person name="Ezra D."/>
            <person name="Gonzalez J."/>
            <person name="Henrissat B."/>
            <person name="Kuo A."/>
            <person name="Liang C."/>
            <person name="Lipzen A."/>
            <person name="Lutzoni F."/>
            <person name="Magnuson J."/>
            <person name="Mondo S."/>
            <person name="Nolan M."/>
            <person name="Ohm R."/>
            <person name="Pangilinan J."/>
            <person name="Park H.-J."/>
            <person name="Ramirez L."/>
            <person name="Alfaro M."/>
            <person name="Sun H."/>
            <person name="Tritt A."/>
            <person name="Yoshinaga Y."/>
            <person name="Zwiers L.-H."/>
            <person name="Turgeon B."/>
            <person name="Goodwin S."/>
            <person name="Spatafora J."/>
            <person name="Crous P."/>
            <person name="Grigoriev I."/>
        </authorList>
    </citation>
    <scope>NUCLEOTIDE SEQUENCE</scope>
    <source>
        <strain evidence="3">ATCC 16933</strain>
    </source>
</reference>
<dbReference type="OrthoDB" id="333176at2759"/>
<gene>
    <name evidence="3" type="ORF">BDY21DRAFT_291813</name>
</gene>
<dbReference type="InterPro" id="IPR040233">
    <property type="entry name" value="CCD97-like_C"/>
</dbReference>
<dbReference type="PANTHER" id="PTHR31840">
    <property type="entry name" value="COILED-COIL DOMAIN-CONTAINING PROTEIN 97"/>
    <property type="match status" value="1"/>
</dbReference>
<feature type="compositionally biased region" description="Basic and acidic residues" evidence="1">
    <location>
        <begin position="93"/>
        <end position="102"/>
    </location>
</feature>
<protein>
    <submittedName>
        <fullName evidence="3">Coiled-coil domain-containing protein-domain-containing protein</fullName>
    </submittedName>
</protein>
<dbReference type="EMBL" id="MU001693">
    <property type="protein sequence ID" value="KAF2454100.1"/>
    <property type="molecule type" value="Genomic_DNA"/>
</dbReference>
<dbReference type="AlphaFoldDB" id="A0A6A6NQL0"/>
<dbReference type="Pfam" id="PF09747">
    <property type="entry name" value="CCD97-like_C"/>
    <property type="match status" value="1"/>
</dbReference>
<dbReference type="InterPro" id="IPR018613">
    <property type="entry name" value="Ccdc97-like"/>
</dbReference>
<dbReference type="PANTHER" id="PTHR31840:SF1">
    <property type="entry name" value="COILED-COIL DOMAIN-CONTAINING PROTEIN 97"/>
    <property type="match status" value="1"/>
</dbReference>
<feature type="region of interest" description="Disordered" evidence="1">
    <location>
        <begin position="93"/>
        <end position="125"/>
    </location>
</feature>
<feature type="region of interest" description="Disordered" evidence="1">
    <location>
        <begin position="173"/>
        <end position="205"/>
    </location>
</feature>
<evidence type="ECO:0000256" key="1">
    <source>
        <dbReference type="SAM" id="MobiDB-lite"/>
    </source>
</evidence>
<name>A0A6A6NQL0_9PEZI</name>
<sequence>MPTHRGGSRPRDVTKPNGENDEERSHRIRIKNRRKHYLDKHPEYFGPDLELADPLLYDRMIRRFQTPAEREAEGRAKGYSGVLEADLWRSEAKRQALEHPDPHASVSYQRGPNGEIVAEDRDEVPENKEEAREWWRWAMEMRFLRGEDNDFDYGAVDESEDWDDWAEIEREREEKWFDEEEPSFAGSGDEGEERMLNGETGIQDF</sequence>
<organism evidence="3 4">
    <name type="scientific">Lineolata rhizophorae</name>
    <dbReference type="NCBI Taxonomy" id="578093"/>
    <lineage>
        <taxon>Eukaryota</taxon>
        <taxon>Fungi</taxon>
        <taxon>Dikarya</taxon>
        <taxon>Ascomycota</taxon>
        <taxon>Pezizomycotina</taxon>
        <taxon>Dothideomycetes</taxon>
        <taxon>Dothideomycetes incertae sedis</taxon>
        <taxon>Lineolatales</taxon>
        <taxon>Lineolataceae</taxon>
        <taxon>Lineolata</taxon>
    </lineage>
</organism>
<feature type="domain" description="CCD97-like C-terminal" evidence="2">
    <location>
        <begin position="124"/>
        <end position="180"/>
    </location>
</feature>
<evidence type="ECO:0000313" key="3">
    <source>
        <dbReference type="EMBL" id="KAF2454100.1"/>
    </source>
</evidence>
<feature type="region of interest" description="Disordered" evidence="1">
    <location>
        <begin position="1"/>
        <end position="33"/>
    </location>
</feature>
<evidence type="ECO:0000313" key="4">
    <source>
        <dbReference type="Proteomes" id="UP000799766"/>
    </source>
</evidence>
<keyword evidence="4" id="KW-1185">Reference proteome</keyword>
<dbReference type="Proteomes" id="UP000799766">
    <property type="component" value="Unassembled WGS sequence"/>
</dbReference>